<accession>A0A1J5RHP3</accession>
<dbReference type="SUPFAM" id="SSF53756">
    <property type="entry name" value="UDP-Glycosyltransferase/glycogen phosphorylase"/>
    <property type="match status" value="1"/>
</dbReference>
<dbReference type="AlphaFoldDB" id="A0A1J5RHP3"/>
<comment type="caution">
    <text evidence="1">The sequence shown here is derived from an EMBL/GenBank/DDBJ whole genome shotgun (WGS) entry which is preliminary data.</text>
</comment>
<gene>
    <name evidence="1" type="ORF">GALL_223810</name>
</gene>
<dbReference type="GO" id="GO:0016757">
    <property type="term" value="F:glycosyltransferase activity"/>
    <property type="evidence" value="ECO:0007669"/>
    <property type="project" value="TreeGrafter"/>
</dbReference>
<dbReference type="PANTHER" id="PTHR12526:SF636">
    <property type="entry name" value="BLL3647 PROTEIN"/>
    <property type="match status" value="1"/>
</dbReference>
<dbReference type="EMBL" id="MLJW01000163">
    <property type="protein sequence ID" value="OIQ95606.1"/>
    <property type="molecule type" value="Genomic_DNA"/>
</dbReference>
<name>A0A1J5RHP3_9ZZZZ</name>
<reference evidence="1" key="1">
    <citation type="submission" date="2016-10" db="EMBL/GenBank/DDBJ databases">
        <title>Sequence of Gallionella enrichment culture.</title>
        <authorList>
            <person name="Poehlein A."/>
            <person name="Muehling M."/>
            <person name="Daniel R."/>
        </authorList>
    </citation>
    <scope>NUCLEOTIDE SEQUENCE</scope>
</reference>
<dbReference type="Gene3D" id="3.40.50.2000">
    <property type="entry name" value="Glycogen Phosphorylase B"/>
    <property type="match status" value="2"/>
</dbReference>
<evidence type="ECO:0000313" key="1">
    <source>
        <dbReference type="EMBL" id="OIQ95606.1"/>
    </source>
</evidence>
<keyword evidence="1" id="KW-0808">Transferase</keyword>
<organism evidence="1">
    <name type="scientific">mine drainage metagenome</name>
    <dbReference type="NCBI Taxonomy" id="410659"/>
    <lineage>
        <taxon>unclassified sequences</taxon>
        <taxon>metagenomes</taxon>
        <taxon>ecological metagenomes</taxon>
    </lineage>
</organism>
<dbReference type="PANTHER" id="PTHR12526">
    <property type="entry name" value="GLYCOSYLTRANSFERASE"/>
    <property type="match status" value="1"/>
</dbReference>
<protein>
    <submittedName>
        <fullName evidence="1">Glycosyl transferases group 1</fullName>
    </submittedName>
</protein>
<dbReference type="Pfam" id="PF13692">
    <property type="entry name" value="Glyco_trans_1_4"/>
    <property type="match status" value="1"/>
</dbReference>
<proteinExistence type="predicted"/>
<sequence>MKPVHDRVRLYHQARTAHLERGLAGRQTTLLYESRRYDFDTALADQVDARQVGALAAARLLWSSAVEVVEITEPAYLPGVRRAFVALLTVRVKGLLRRGRRPVVATYAIGNSDPRREFTPHGVKQHLSSWLNWQLSRRTMRWVDRIAFGTPAAEDLYRFLYGVPRRRQEQRLVPALPTPCTCDPTAQKVPGSVAYVGAFVERKGLRLLVDAWPDVTQHVPHATLALVGKGPLLAVAQALAAHDPQVRTVEDPPRSDIHAVLSRASVLVLASQPTPRWREQVGLPIVEGLQHGCTVVTTDETGLAPWLRAQGHTVIPGSSDAGTLAKHLIAAIRAPLPPASVLSSLPRDDGRLVADEWLLRDR</sequence>